<evidence type="ECO:0000313" key="2">
    <source>
        <dbReference type="Proteomes" id="UP000828872"/>
    </source>
</evidence>
<dbReference type="EMBL" id="MZ399596">
    <property type="protein sequence ID" value="QXP45418.1"/>
    <property type="molecule type" value="Genomic_DNA"/>
</dbReference>
<gene>
    <name evidence="1" type="ORF">cd4_092</name>
</gene>
<keyword evidence="2" id="KW-1185">Reference proteome</keyword>
<evidence type="ECO:0000313" key="1">
    <source>
        <dbReference type="EMBL" id="QXP45418.1"/>
    </source>
</evidence>
<organism evidence="1 2">
    <name type="scientific">Carnobacterium phage cd4</name>
    <dbReference type="NCBI Taxonomy" id="2849246"/>
    <lineage>
        <taxon>Viruses</taxon>
        <taxon>Duplodnaviria</taxon>
        <taxon>Heunggongvirae</taxon>
        <taxon>Uroviricota</taxon>
        <taxon>Caudoviricetes</taxon>
        <taxon>Carnodivirus</taxon>
        <taxon>Carnodivirus cd4-like</taxon>
    </lineage>
</organism>
<proteinExistence type="predicted"/>
<accession>A0AAE7SQX6</accession>
<reference evidence="1 2" key="1">
    <citation type="journal article" date="2021" name="Microbiol. Resour. Announc.">
        <title>Genome Sequences of Bacteriophages cd2, cd3, and cd4, which Specifically Target Carnobacterium divergens.</title>
        <authorList>
            <person name="Zhang P."/>
            <person name="Britton A.P."/>
            <person name="Visser K.A."/>
            <person name="Welke C.A."/>
            <person name="Wassink H."/>
            <person name="Prins E."/>
            <person name="Yang X."/>
            <person name="Martin-Visscher L.A."/>
        </authorList>
    </citation>
    <scope>NUCLEOTIDE SEQUENCE [LARGE SCALE GENOMIC DNA]</scope>
    <source>
        <strain evidence="2">cd4</strain>
    </source>
</reference>
<protein>
    <submittedName>
        <fullName evidence="1">Uncharacterized protein</fullName>
    </submittedName>
</protein>
<sequence>METNQTIKVISRYSKDIPFGKSYIIKEGKEYKAFTNLYSTTFRETFNNLKEASNYIKKFS</sequence>
<name>A0AAE7SQX6_9CAUD</name>
<dbReference type="Proteomes" id="UP000828872">
    <property type="component" value="Segment"/>
</dbReference>